<evidence type="ECO:0000259" key="7">
    <source>
        <dbReference type="PROSITE" id="PS51171"/>
    </source>
</evidence>
<dbReference type="Proteomes" id="UP000236544">
    <property type="component" value="Unassembled WGS sequence"/>
</dbReference>
<keyword evidence="10" id="KW-1185">Reference proteome</keyword>
<evidence type="ECO:0000256" key="2">
    <source>
        <dbReference type="ARBA" id="ARBA00013147"/>
    </source>
</evidence>
<proteinExistence type="predicted"/>
<dbReference type="GO" id="GO:0005737">
    <property type="term" value="C:cytoplasm"/>
    <property type="evidence" value="ECO:0007669"/>
    <property type="project" value="TreeGrafter"/>
</dbReference>
<dbReference type="PROSITE" id="PS51171">
    <property type="entry name" value="PREPHENATE_DEHYDR_3"/>
    <property type="match status" value="1"/>
</dbReference>
<dbReference type="FunFam" id="3.40.190.10:FF:000254">
    <property type="entry name" value="Prephenate dehydratase"/>
    <property type="match status" value="1"/>
</dbReference>
<dbReference type="SUPFAM" id="SSF53850">
    <property type="entry name" value="Periplasmic binding protein-like II"/>
    <property type="match status" value="1"/>
</dbReference>
<dbReference type="GO" id="GO:0004664">
    <property type="term" value="F:prephenate dehydratase activity"/>
    <property type="evidence" value="ECO:0007669"/>
    <property type="project" value="UniProtKB-EC"/>
</dbReference>
<evidence type="ECO:0000256" key="4">
    <source>
        <dbReference type="ARBA" id="ARBA00023141"/>
    </source>
</evidence>
<keyword evidence="5" id="KW-0584">Phenylalanine biosynthesis</keyword>
<dbReference type="InterPro" id="IPR002912">
    <property type="entry name" value="ACT_dom"/>
</dbReference>
<dbReference type="InterPro" id="IPR008242">
    <property type="entry name" value="Chor_mutase/pphenate_deHydtase"/>
</dbReference>
<dbReference type="AlphaFoldDB" id="A0A0P1KY56"/>
<dbReference type="SUPFAM" id="SSF55021">
    <property type="entry name" value="ACT-like"/>
    <property type="match status" value="1"/>
</dbReference>
<comment type="pathway">
    <text evidence="1">Amino-acid biosynthesis; L-phenylalanine biosynthesis; phenylpyruvate from prephenate: step 1/1.</text>
</comment>
<evidence type="ECO:0000256" key="6">
    <source>
        <dbReference type="ARBA" id="ARBA00023239"/>
    </source>
</evidence>
<dbReference type="GO" id="GO:0009094">
    <property type="term" value="P:L-phenylalanine biosynthetic process"/>
    <property type="evidence" value="ECO:0007669"/>
    <property type="project" value="UniProtKB-UniPathway"/>
</dbReference>
<evidence type="ECO:0000313" key="9">
    <source>
        <dbReference type="EMBL" id="CUS25001.1"/>
    </source>
</evidence>
<reference evidence="10" key="1">
    <citation type="submission" date="2015-10" db="EMBL/GenBank/DDBJ databases">
        <authorList>
            <person name="Devillers H."/>
        </authorList>
    </citation>
    <scope>NUCLEOTIDE SEQUENCE [LARGE SCALE GENOMIC DNA]</scope>
</reference>
<sequence>MLLLDISALAIQVSLKKVSNFGRMSQVDRTSLANNQTMVNIAFLGPLGTYTHQAAIQQFPNEDANYIPLKSIPQCFEALIKDASLDYAVVPLENSTNGQVVFTYDLLRDLMNNCKEFKGNEALPELEIVAEQYVSIELCLIAAQPMSLNDLNSKTRVTIHSHPQVWGQAGTYLKGLAQKVQELKTVDASSTSGAVKICCEEGQPSNNEVVLAIASRTAATVNGATVIDSPINDRKGNTTRFLTLRRRSTDLPPIPARPPVTKGVQRVALLTFIVKQDNPGSLVDVLNVLKDHEINMCSISSRPYHYPNSSSSADENARRKWQYIFFVEFNHADDISWDQVVHEIGSKTLKFCFWGTFNRNERYYEIST</sequence>
<keyword evidence="6" id="KW-0456">Lyase</keyword>
<dbReference type="PIRSF" id="PIRSF001500">
    <property type="entry name" value="Chor_mut_pdt_Ppr"/>
    <property type="match status" value="1"/>
</dbReference>
<dbReference type="PANTHER" id="PTHR21022">
    <property type="entry name" value="PREPHENATE DEHYDRATASE P PROTEIN"/>
    <property type="match status" value="1"/>
</dbReference>
<organism evidence="9 10">
    <name type="scientific">Lachancea quebecensis</name>
    <dbReference type="NCBI Taxonomy" id="1654605"/>
    <lineage>
        <taxon>Eukaryota</taxon>
        <taxon>Fungi</taxon>
        <taxon>Dikarya</taxon>
        <taxon>Ascomycota</taxon>
        <taxon>Saccharomycotina</taxon>
        <taxon>Saccharomycetes</taxon>
        <taxon>Saccharomycetales</taxon>
        <taxon>Saccharomycetaceae</taxon>
        <taxon>Lachancea</taxon>
    </lineage>
</organism>
<dbReference type="CDD" id="cd04905">
    <property type="entry name" value="ACT_CM-PDT"/>
    <property type="match status" value="1"/>
</dbReference>
<feature type="domain" description="Prephenate dehydratase" evidence="7">
    <location>
        <begin position="40"/>
        <end position="246"/>
    </location>
</feature>
<feature type="domain" description="ACT" evidence="8">
    <location>
        <begin position="270"/>
        <end position="361"/>
    </location>
</feature>
<name>A0A0P1KY56_9SACH</name>
<gene>
    <name evidence="9" type="ORF">LAQU0_S23e00804g</name>
</gene>
<evidence type="ECO:0000256" key="3">
    <source>
        <dbReference type="ARBA" id="ARBA00022605"/>
    </source>
</evidence>
<dbReference type="UniPathway" id="UPA00121">
    <property type="reaction ID" value="UER00345"/>
</dbReference>
<dbReference type="Gene3D" id="3.30.70.260">
    <property type="match status" value="1"/>
</dbReference>
<dbReference type="CDD" id="cd13532">
    <property type="entry name" value="PBP2_PDT_like"/>
    <property type="match status" value="1"/>
</dbReference>
<evidence type="ECO:0000256" key="1">
    <source>
        <dbReference type="ARBA" id="ARBA00004741"/>
    </source>
</evidence>
<dbReference type="InterPro" id="IPR001086">
    <property type="entry name" value="Preph_deHydtase"/>
</dbReference>
<evidence type="ECO:0000256" key="5">
    <source>
        <dbReference type="ARBA" id="ARBA00023222"/>
    </source>
</evidence>
<keyword evidence="4" id="KW-0057">Aromatic amino acid biosynthesis</keyword>
<accession>A0A0P1KY56</accession>
<dbReference type="Pfam" id="PF00800">
    <property type="entry name" value="PDT"/>
    <property type="match status" value="1"/>
</dbReference>
<protein>
    <recommendedName>
        <fullName evidence="2">prephenate dehydratase</fullName>
        <ecNumber evidence="2">4.2.1.51</ecNumber>
    </recommendedName>
</protein>
<dbReference type="InterPro" id="IPR045865">
    <property type="entry name" value="ACT-like_dom_sf"/>
</dbReference>
<dbReference type="EMBL" id="LN890549">
    <property type="protein sequence ID" value="CUS25001.1"/>
    <property type="molecule type" value="Genomic_DNA"/>
</dbReference>
<dbReference type="PANTHER" id="PTHR21022:SF19">
    <property type="entry name" value="PREPHENATE DEHYDRATASE-RELATED"/>
    <property type="match status" value="1"/>
</dbReference>
<evidence type="ECO:0000313" key="10">
    <source>
        <dbReference type="Proteomes" id="UP000236544"/>
    </source>
</evidence>
<keyword evidence="3" id="KW-0028">Amino-acid biosynthesis</keyword>
<dbReference type="PROSITE" id="PS51671">
    <property type="entry name" value="ACT"/>
    <property type="match status" value="1"/>
</dbReference>
<dbReference type="OrthoDB" id="983542at2759"/>
<dbReference type="EC" id="4.2.1.51" evidence="2"/>
<evidence type="ECO:0000259" key="8">
    <source>
        <dbReference type="PROSITE" id="PS51671"/>
    </source>
</evidence>
<dbReference type="Gene3D" id="3.40.190.10">
    <property type="entry name" value="Periplasmic binding protein-like II"/>
    <property type="match status" value="2"/>
</dbReference>